<sequence>MITRVTWGELPACLRDSVERHTGKVMHAEVISTGLNCSAAFKVTTEKNGTLFLKGVRKSDGVGLDGLRNEEAVNQVVAGIGPVVLYRFDVEDWYCLAFDFIEGSHADLSPGSGDLDSVRSALNRMRYLSGNSFWLTDSDIRIPRLSERMWEHLSADGAALLDGESLLHTDTNPHNIMVSSRDGKTYVVDWAMPARGPAWVDAAYTAVRLMECGHEPQSAVEWLAPLEHWKQANPRAVAAFVDAVCRQTSAALGERGAESSNKRFRALLGFPHQVPFPAPRHPPRRA</sequence>
<accession>A0ABS7QUM5</accession>
<protein>
    <submittedName>
        <fullName evidence="2">Phosphotransferase</fullName>
    </submittedName>
</protein>
<evidence type="ECO:0000259" key="1">
    <source>
        <dbReference type="Pfam" id="PF01636"/>
    </source>
</evidence>
<keyword evidence="3" id="KW-1185">Reference proteome</keyword>
<feature type="domain" description="Aminoglycoside phosphotransferase" evidence="1">
    <location>
        <begin position="142"/>
        <end position="210"/>
    </location>
</feature>
<dbReference type="Pfam" id="PF01636">
    <property type="entry name" value="APH"/>
    <property type="match status" value="1"/>
</dbReference>
<organism evidence="2 3">
    <name type="scientific">Streptantibioticus parmotrematis</name>
    <dbReference type="NCBI Taxonomy" id="2873249"/>
    <lineage>
        <taxon>Bacteria</taxon>
        <taxon>Bacillati</taxon>
        <taxon>Actinomycetota</taxon>
        <taxon>Actinomycetes</taxon>
        <taxon>Kitasatosporales</taxon>
        <taxon>Streptomycetaceae</taxon>
        <taxon>Streptantibioticus</taxon>
    </lineage>
</organism>
<evidence type="ECO:0000313" key="3">
    <source>
        <dbReference type="Proteomes" id="UP001198565"/>
    </source>
</evidence>
<comment type="caution">
    <text evidence="2">The sequence shown here is derived from an EMBL/GenBank/DDBJ whole genome shotgun (WGS) entry which is preliminary data.</text>
</comment>
<dbReference type="SUPFAM" id="SSF56112">
    <property type="entry name" value="Protein kinase-like (PK-like)"/>
    <property type="match status" value="1"/>
</dbReference>
<dbReference type="Gene3D" id="3.90.1200.10">
    <property type="match status" value="1"/>
</dbReference>
<reference evidence="2 3" key="1">
    <citation type="submission" date="2021-08" db="EMBL/GenBank/DDBJ databases">
        <title>Streptomyces sp. PTM05 isolated from lichen.</title>
        <authorList>
            <person name="Somphong A."/>
            <person name="Phongsopitanun W."/>
            <person name="Tanasupawat S."/>
        </authorList>
    </citation>
    <scope>NUCLEOTIDE SEQUENCE [LARGE SCALE GENOMIC DNA]</scope>
    <source>
        <strain evidence="2 3">Ptm05</strain>
    </source>
</reference>
<dbReference type="Proteomes" id="UP001198565">
    <property type="component" value="Unassembled WGS sequence"/>
</dbReference>
<proteinExistence type="predicted"/>
<dbReference type="EMBL" id="JAINVZ010000012">
    <property type="protein sequence ID" value="MBY8886911.1"/>
    <property type="molecule type" value="Genomic_DNA"/>
</dbReference>
<name>A0ABS7QUM5_9ACTN</name>
<gene>
    <name evidence="2" type="ORF">K7472_18895</name>
</gene>
<dbReference type="InterPro" id="IPR011009">
    <property type="entry name" value="Kinase-like_dom_sf"/>
</dbReference>
<dbReference type="InterPro" id="IPR002575">
    <property type="entry name" value="Aminoglycoside_PTrfase"/>
</dbReference>
<evidence type="ECO:0000313" key="2">
    <source>
        <dbReference type="EMBL" id="MBY8886911.1"/>
    </source>
</evidence>